<organism evidence="1 2">
    <name type="scientific">Camellia lanceoleosa</name>
    <dbReference type="NCBI Taxonomy" id="1840588"/>
    <lineage>
        <taxon>Eukaryota</taxon>
        <taxon>Viridiplantae</taxon>
        <taxon>Streptophyta</taxon>
        <taxon>Embryophyta</taxon>
        <taxon>Tracheophyta</taxon>
        <taxon>Spermatophyta</taxon>
        <taxon>Magnoliopsida</taxon>
        <taxon>eudicotyledons</taxon>
        <taxon>Gunneridae</taxon>
        <taxon>Pentapetalae</taxon>
        <taxon>asterids</taxon>
        <taxon>Ericales</taxon>
        <taxon>Theaceae</taxon>
        <taxon>Camellia</taxon>
    </lineage>
</organism>
<protein>
    <submittedName>
        <fullName evidence="1">Uncharacterized protein</fullName>
    </submittedName>
</protein>
<comment type="caution">
    <text evidence="1">The sequence shown here is derived from an EMBL/GenBank/DDBJ whole genome shotgun (WGS) entry which is preliminary data.</text>
</comment>
<evidence type="ECO:0000313" key="2">
    <source>
        <dbReference type="Proteomes" id="UP001060215"/>
    </source>
</evidence>
<name>A0ACC0I4Y7_9ERIC</name>
<sequence length="169" mass="18908">MERLRGVLMSIEIEDDKGTKGQIKQESWGSHEQQAQPSPQEIPTNSWYPPFVVSSPSSPRPITPSSTSFSSFSVQRPADRPESPSHVLPAEVAGIIILLKDKRHNYYFLRFPRLRFVRFVVLLISRSSVRVSASTTVNLSSSLRRSESVSTMASPLANLMNWPSKLALP</sequence>
<dbReference type="Proteomes" id="UP001060215">
    <property type="component" value="Chromosome 2"/>
</dbReference>
<evidence type="ECO:0000313" key="1">
    <source>
        <dbReference type="EMBL" id="KAI8020392.1"/>
    </source>
</evidence>
<gene>
    <name evidence="1" type="ORF">LOK49_LG04G02340</name>
</gene>
<dbReference type="EMBL" id="CM045759">
    <property type="protein sequence ID" value="KAI8020392.1"/>
    <property type="molecule type" value="Genomic_DNA"/>
</dbReference>
<accession>A0ACC0I4Y7</accession>
<proteinExistence type="predicted"/>
<keyword evidence="2" id="KW-1185">Reference proteome</keyword>
<reference evidence="1 2" key="1">
    <citation type="journal article" date="2022" name="Plant J.">
        <title>Chromosome-level genome of Camellia lanceoleosa provides a valuable resource for understanding genome evolution and self-incompatibility.</title>
        <authorList>
            <person name="Gong W."/>
            <person name="Xiao S."/>
            <person name="Wang L."/>
            <person name="Liao Z."/>
            <person name="Chang Y."/>
            <person name="Mo W."/>
            <person name="Hu G."/>
            <person name="Li W."/>
            <person name="Zhao G."/>
            <person name="Zhu H."/>
            <person name="Hu X."/>
            <person name="Ji K."/>
            <person name="Xiang X."/>
            <person name="Song Q."/>
            <person name="Yuan D."/>
            <person name="Jin S."/>
            <person name="Zhang L."/>
        </authorList>
    </citation>
    <scope>NUCLEOTIDE SEQUENCE [LARGE SCALE GENOMIC DNA]</scope>
    <source>
        <strain evidence="1">SQ_2022a</strain>
    </source>
</reference>